<protein>
    <submittedName>
        <fullName evidence="2">Uncharacterized protein</fullName>
    </submittedName>
</protein>
<gene>
    <name evidence="2" type="ORF">RchiOBHm_Chr4g0387421</name>
</gene>
<evidence type="ECO:0000313" key="2">
    <source>
        <dbReference type="EMBL" id="PRQ36074.1"/>
    </source>
</evidence>
<comment type="caution">
    <text evidence="2">The sequence shown here is derived from an EMBL/GenBank/DDBJ whole genome shotgun (WGS) entry which is preliminary data.</text>
</comment>
<organism evidence="2 3">
    <name type="scientific">Rosa chinensis</name>
    <name type="common">China rose</name>
    <dbReference type="NCBI Taxonomy" id="74649"/>
    <lineage>
        <taxon>Eukaryota</taxon>
        <taxon>Viridiplantae</taxon>
        <taxon>Streptophyta</taxon>
        <taxon>Embryophyta</taxon>
        <taxon>Tracheophyta</taxon>
        <taxon>Spermatophyta</taxon>
        <taxon>Magnoliopsida</taxon>
        <taxon>eudicotyledons</taxon>
        <taxon>Gunneridae</taxon>
        <taxon>Pentapetalae</taxon>
        <taxon>rosids</taxon>
        <taxon>fabids</taxon>
        <taxon>Rosales</taxon>
        <taxon>Rosaceae</taxon>
        <taxon>Rosoideae</taxon>
        <taxon>Rosoideae incertae sedis</taxon>
        <taxon>Rosa</taxon>
    </lineage>
</organism>
<sequence>MIPAIASIVGLVSLMLASIVHLFFFPLVPSFEYFSQTQNSCVPINASTEAITDHFRGNLEPNIDLENHFPADLHKAVVFRGAPWKAEIGRWLAGCGSISNKVNIVEVIRTTFYMM</sequence>
<accession>A0A2P6QPG9</accession>
<keyword evidence="1" id="KW-0812">Transmembrane</keyword>
<dbReference type="AlphaFoldDB" id="A0A2P6QPG9"/>
<dbReference type="Gramene" id="PRQ36074">
    <property type="protein sequence ID" value="PRQ36074"/>
    <property type="gene ID" value="RchiOBHm_Chr4g0387421"/>
</dbReference>
<dbReference type="STRING" id="74649.A0A2P6QPG9"/>
<keyword evidence="3" id="KW-1185">Reference proteome</keyword>
<evidence type="ECO:0000313" key="3">
    <source>
        <dbReference type="Proteomes" id="UP000238479"/>
    </source>
</evidence>
<feature type="transmembrane region" description="Helical" evidence="1">
    <location>
        <begin position="6"/>
        <end position="28"/>
    </location>
</feature>
<proteinExistence type="predicted"/>
<evidence type="ECO:0000256" key="1">
    <source>
        <dbReference type="SAM" id="Phobius"/>
    </source>
</evidence>
<reference evidence="2 3" key="1">
    <citation type="journal article" date="2018" name="Nat. Genet.">
        <title>The Rosa genome provides new insights in the design of modern roses.</title>
        <authorList>
            <person name="Bendahmane M."/>
        </authorList>
    </citation>
    <scope>NUCLEOTIDE SEQUENCE [LARGE SCALE GENOMIC DNA]</scope>
    <source>
        <strain evidence="3">cv. Old Blush</strain>
    </source>
</reference>
<name>A0A2P6QPG9_ROSCH</name>
<keyword evidence="1" id="KW-1133">Transmembrane helix</keyword>
<dbReference type="OMA" id="EMSRTRY"/>
<dbReference type="EMBL" id="PDCK01000042">
    <property type="protein sequence ID" value="PRQ36074.1"/>
    <property type="molecule type" value="Genomic_DNA"/>
</dbReference>
<keyword evidence="1" id="KW-0472">Membrane</keyword>
<dbReference type="Proteomes" id="UP000238479">
    <property type="component" value="Chromosome 4"/>
</dbReference>